<feature type="compositionally biased region" description="Polar residues" evidence="1">
    <location>
        <begin position="827"/>
        <end position="838"/>
    </location>
</feature>
<feature type="region of interest" description="Disordered" evidence="1">
    <location>
        <begin position="802"/>
        <end position="899"/>
    </location>
</feature>
<proteinExistence type="predicted"/>
<feature type="compositionally biased region" description="Polar residues" evidence="1">
    <location>
        <begin position="17"/>
        <end position="37"/>
    </location>
</feature>
<feature type="compositionally biased region" description="Polar residues" evidence="1">
    <location>
        <begin position="504"/>
        <end position="519"/>
    </location>
</feature>
<gene>
    <name evidence="2" type="ORF">AMS68_006398</name>
</gene>
<feature type="region of interest" description="Disordered" evidence="1">
    <location>
        <begin position="1"/>
        <end position="161"/>
    </location>
</feature>
<dbReference type="Proteomes" id="UP000503462">
    <property type="component" value="Chromosome 4"/>
</dbReference>
<reference evidence="2 3" key="1">
    <citation type="journal article" date="2016" name="Sci. Rep.">
        <title>Peltaster fructicola genome reveals evolution from an invasive phytopathogen to an ectophytic parasite.</title>
        <authorList>
            <person name="Xu C."/>
            <person name="Chen H."/>
            <person name="Gleason M.L."/>
            <person name="Xu J.R."/>
            <person name="Liu H."/>
            <person name="Zhang R."/>
            <person name="Sun G."/>
        </authorList>
    </citation>
    <scope>NUCLEOTIDE SEQUENCE [LARGE SCALE GENOMIC DNA]</scope>
    <source>
        <strain evidence="2 3">LNHT1506</strain>
    </source>
</reference>
<dbReference type="AlphaFoldDB" id="A0A6H0Y1T3"/>
<feature type="compositionally biased region" description="Polar residues" evidence="1">
    <location>
        <begin position="53"/>
        <end position="79"/>
    </location>
</feature>
<feature type="region of interest" description="Disordered" evidence="1">
    <location>
        <begin position="481"/>
        <end position="542"/>
    </location>
</feature>
<feature type="compositionally biased region" description="Low complexity" evidence="1">
    <location>
        <begin position="481"/>
        <end position="498"/>
    </location>
</feature>
<accession>A0A6H0Y1T3</accession>
<feature type="region of interest" description="Disordered" evidence="1">
    <location>
        <begin position="178"/>
        <end position="221"/>
    </location>
</feature>
<sequence>MDDGSSAEGLTKDKIDTSTTTPAIPSKSESSRYLTSKKSLRILTRPSPAPNDDASTTPSPAMKTTPTVQPRRSTTSLFNLFSKPKVEKARGYGGEVPAPHDKPSPPLKSALKTSGPPIRPASTIKEAAPRTASALSVRPNLGQSTQAEKSTDAKPGAWMPPPLFQAFAQSVKHGLAEVSTSAVTDKEAPARPKSSKEKERRHSMESDNSASTNKTALTMKGSINSDVPQKIIILLESGHLLQYEQHGSTNRLPEKVLQLCQDSAAMTCHVASSKQHAMRVIQSVAQKTFSLAHTFSRLTRRSASSKRDASSLILIFAESQQMEEWMQAVRSKIAELCQPVGIKDSPVQRKVDSVIGDVARLSPAIPSPPPPTEKEIVPARLPTIPDERASLAPQSPPPRKSSFDDLDDGTTDRKGSLEVLEEEAEKLVSGSKVPAQDISEDKRSSEAPSFASSSTTTGDQHTLNNLRNSFRMSYLSNGTSLTSRSSSLISEPSSNAISLEHGNDSTVKSPYRSLSSYQPSKRRSQMAASPTSRPISELPPNASLLGQVTSTVEPSVSASPTKPAPVIARPPSVPNFQSLTAQPDVLVTPSRKEATPPILEEDERPESIVADLPPPSTWSLKTSSKNRHSFVGPPLTERQLKRMSSAPAMATVSTQQPSRRASQTFRLPLKINPDTPATRPPLRNKSNRNTFSPDAAAHESKVFTLEAKVDPRTQRMSMGPATYSSAEMRARSAQRLSLFPSPLLSQDASIDDRRRTLLNTTTAVSPDAIPVRRASLQRPTSLQVRTDRAPFVSSIRNSIHAEPLNEKISSTPSPGSTSAPPIRSLKPSRSSSAISSMQVRDVARPASPTDPFQSGRTLPGDSDHAIYMTRRQSYMPQRPPSSGSAPTAPLPMSPVMPMGNSFAQRRVSQRHSYMPRTSTMTAMAALDFNLPACGLPPPAPPPNAPYQHPRWCTSRHTFAWHDAHVITRVKETFSYKRDHTVTVWICLYSSQWLGYPGWLLSISHHFYSTSHDKQTNACQLYE</sequence>
<dbReference type="EMBL" id="CP051142">
    <property type="protein sequence ID" value="QIX00881.1"/>
    <property type="molecule type" value="Genomic_DNA"/>
</dbReference>
<feature type="compositionally biased region" description="Polar residues" evidence="1">
    <location>
        <begin position="206"/>
        <end position="221"/>
    </location>
</feature>
<feature type="compositionally biased region" description="Low complexity" evidence="1">
    <location>
        <begin position="446"/>
        <end position="457"/>
    </location>
</feature>
<organism evidence="2 3">
    <name type="scientific">Peltaster fructicola</name>
    <dbReference type="NCBI Taxonomy" id="286661"/>
    <lineage>
        <taxon>Eukaryota</taxon>
        <taxon>Fungi</taxon>
        <taxon>Dikarya</taxon>
        <taxon>Ascomycota</taxon>
        <taxon>Pezizomycotina</taxon>
        <taxon>Dothideomycetes</taxon>
        <taxon>Dothideomycetes incertae sedis</taxon>
        <taxon>Peltaster</taxon>
    </lineage>
</organism>
<protein>
    <recommendedName>
        <fullName evidence="4">PH domain-containing protein</fullName>
    </recommendedName>
</protein>
<feature type="compositionally biased region" description="Low complexity" evidence="1">
    <location>
        <begin position="809"/>
        <end position="821"/>
    </location>
</feature>
<evidence type="ECO:0008006" key="4">
    <source>
        <dbReference type="Google" id="ProtNLM"/>
    </source>
</evidence>
<evidence type="ECO:0000313" key="2">
    <source>
        <dbReference type="EMBL" id="QIX00881.1"/>
    </source>
</evidence>
<feature type="region of interest" description="Disordered" evidence="1">
    <location>
        <begin position="608"/>
        <end position="632"/>
    </location>
</feature>
<evidence type="ECO:0000313" key="3">
    <source>
        <dbReference type="Proteomes" id="UP000503462"/>
    </source>
</evidence>
<dbReference type="OrthoDB" id="1749473at2759"/>
<feature type="region of interest" description="Disordered" evidence="1">
    <location>
        <begin position="387"/>
        <end position="463"/>
    </location>
</feature>
<feature type="compositionally biased region" description="Polar residues" evidence="1">
    <location>
        <begin position="870"/>
        <end position="885"/>
    </location>
</feature>
<evidence type="ECO:0000256" key="1">
    <source>
        <dbReference type="SAM" id="MobiDB-lite"/>
    </source>
</evidence>
<feature type="compositionally biased region" description="Basic and acidic residues" evidence="1">
    <location>
        <begin position="184"/>
        <end position="205"/>
    </location>
</feature>
<feature type="region of interest" description="Disordered" evidence="1">
    <location>
        <begin position="670"/>
        <end position="692"/>
    </location>
</feature>
<keyword evidence="3" id="KW-1185">Reference proteome</keyword>
<name>A0A6H0Y1T3_9PEZI</name>